<dbReference type="Gene3D" id="3.90.550.20">
    <property type="match status" value="1"/>
</dbReference>
<evidence type="ECO:0000313" key="2">
    <source>
        <dbReference type="Proteomes" id="UP001198163"/>
    </source>
</evidence>
<reference evidence="1" key="1">
    <citation type="submission" date="2021-08" db="EMBL/GenBank/DDBJ databases">
        <title>Comparative analyses of Brucepasteria parasyntrophica and Teretinema zuelzerae.</title>
        <authorList>
            <person name="Song Y."/>
            <person name="Brune A."/>
        </authorList>
    </citation>
    <scope>NUCLEOTIDE SEQUENCE</scope>
    <source>
        <strain evidence="1">DSM 1903</strain>
    </source>
</reference>
<organism evidence="1 2">
    <name type="scientific">Teretinema zuelzerae</name>
    <dbReference type="NCBI Taxonomy" id="156"/>
    <lineage>
        <taxon>Bacteria</taxon>
        <taxon>Pseudomonadati</taxon>
        <taxon>Spirochaetota</taxon>
        <taxon>Spirochaetia</taxon>
        <taxon>Spirochaetales</taxon>
        <taxon>Treponemataceae</taxon>
        <taxon>Teretinema</taxon>
    </lineage>
</organism>
<accession>A0AAE3EHQ7</accession>
<protein>
    <submittedName>
        <fullName evidence="1">Uncharacterized protein</fullName>
    </submittedName>
</protein>
<dbReference type="SUPFAM" id="SSF53448">
    <property type="entry name" value="Nucleotide-diphospho-sugar transferases"/>
    <property type="match status" value="1"/>
</dbReference>
<dbReference type="Proteomes" id="UP001198163">
    <property type="component" value="Unassembled WGS sequence"/>
</dbReference>
<gene>
    <name evidence="1" type="ORF">K7J14_08030</name>
</gene>
<keyword evidence="2" id="KW-1185">Reference proteome</keyword>
<dbReference type="EMBL" id="JAINWA010000003">
    <property type="protein sequence ID" value="MCD1654652.1"/>
    <property type="molecule type" value="Genomic_DNA"/>
</dbReference>
<dbReference type="AlphaFoldDB" id="A0AAE3EHQ7"/>
<evidence type="ECO:0000313" key="1">
    <source>
        <dbReference type="EMBL" id="MCD1654652.1"/>
    </source>
</evidence>
<dbReference type="RefSeq" id="WP_230755095.1">
    <property type="nucleotide sequence ID" value="NZ_JAINWA010000003.1"/>
</dbReference>
<comment type="caution">
    <text evidence="1">The sequence shown here is derived from an EMBL/GenBank/DDBJ whole genome shotgun (WGS) entry which is preliminary data.</text>
</comment>
<proteinExistence type="predicted"/>
<dbReference type="Pfam" id="PF04488">
    <property type="entry name" value="Gly_transf_sug"/>
    <property type="match status" value="1"/>
</dbReference>
<dbReference type="InterPro" id="IPR007577">
    <property type="entry name" value="GlycoTrfase_DXD_sugar-bd_CS"/>
</dbReference>
<name>A0AAE3EHQ7_9SPIR</name>
<dbReference type="InterPro" id="IPR029044">
    <property type="entry name" value="Nucleotide-diphossugar_trans"/>
</dbReference>
<sequence>MSRILHRIFFNFDDGPDPFLPYLETWKKELPDFEIKYWDKNNLPINLNQYTANMAAEKNHAFLSDYFRCWLLEKYGGVYLDADIEVLDGNVFRQVYDEAQAASDYSLFIGIESAGNGRLTAHSMGVKDGSSNPILRFMMNLYETSFSGPLRHIIKRFDMPYLMSLYFIENPVNDSAPTNLGVFPSLNSPLTTHGIKIYPAEWFSPVTKRAGLMTITSFNEHTCLCHHFSATWVKCDSGLSVPKILKQALTDKNYAVYPSLINNIRNKYNISDCFLKPRWSIPESGVESLNKIANFLFPFGSHRYLWLKKNDSE</sequence>